<sequence>MGEKQEHGSPSTCPYTHMEHLKRWNRERERLKRAQDTPATPSNNYARHPGEQSRGGSFSVENASARLPERHLNSNPKKLAAASVDATTVGANGAIGSEASKGGKLSATATAEAGCAVHGGEEEEEEEDASASRSISHGSLEVSGSFADLPGSPRRCLRFSSGSKAPVSFLRCCLSWGGGLQEEMVPVEGCELRPVLLIKDTRGALVNDDGDAPGGPPPYPCRVLYRWQRGPPRAVCALHPHREAKLQCVASLRCFCGYRCFSAGMQQLRRFFLSGGLSPLPSHPNPCTYGAPCRPFSWHDIDEERETDVQHLALLTQAGLVDVVDPRGLAGGGAPRGAPKGAPSKGIAGSEQPWHEFSTGKVIPVSAPPSAVHEEDEEGEGPPSLEDGGLCRLLLGIIHDPSERGLSRGCAPGSEELGGTCQGPLAATLSGGRRQQPFGWSTRGGGESNSSGLSAPSAAASSSLRRGLFSPHLMPPFDVGDSPFPAADFGEGLLGAPQGGGAPEAPGGCPAAAADYGDFLPPLGSSGSSSLRVSIMSWNVLAELYSTVAAFPHCEAYALSWPYRKQRIIQEILTHKPDIVCLQEVEREHYEDFFLPQLAAEGYAGVYKQKTAEIFAASSSSQRGGGRFTMDGCASFYLMHKYRLIDSAALEFSALTDATAHSQESQEQRPEQSHGGSELQREPKLLLLANTHVAANPDSNDVKIWQTQTLLGALDSYLSCFPSRPPALLLCGDFNSSPDSAVYRLLLTGACDEQHQDFAADANGILRDCHIGHSLMLSSAYALGKALRENLDPYDFEVSQQCEPPFTNYTGNFTGCLDYIFFSASELRLAALMEPVSETQLFMEAETLHLRSAALPSPLRPSDHVPLIAEFDWIEDPLTANPLQSSTPLDVIH</sequence>
<dbReference type="AlphaFoldDB" id="A0A6P6RY50"/>
<evidence type="ECO:0000313" key="3">
    <source>
        <dbReference type="Proteomes" id="UP000515125"/>
    </source>
</evidence>
<dbReference type="GeneID" id="34621331"/>
<dbReference type="GO" id="GO:0000175">
    <property type="term" value="F:3'-5'-RNA exonuclease activity"/>
    <property type="evidence" value="ECO:0007669"/>
    <property type="project" value="TreeGrafter"/>
</dbReference>
<dbReference type="Gene3D" id="3.60.10.10">
    <property type="entry name" value="Endonuclease/exonuclease/phosphatase"/>
    <property type="match status" value="1"/>
</dbReference>
<dbReference type="InterPro" id="IPR005135">
    <property type="entry name" value="Endo/exonuclease/phosphatase"/>
</dbReference>
<name>A0A6P6RY50_9EIME</name>
<evidence type="ECO:0000256" key="1">
    <source>
        <dbReference type="SAM" id="MobiDB-lite"/>
    </source>
</evidence>
<dbReference type="InterPro" id="IPR036691">
    <property type="entry name" value="Endo/exonu/phosph_ase_sf"/>
</dbReference>
<dbReference type="PANTHER" id="PTHR12121">
    <property type="entry name" value="CARBON CATABOLITE REPRESSOR PROTEIN 4"/>
    <property type="match status" value="1"/>
</dbReference>
<feature type="domain" description="Endonuclease/exonuclease/phosphatase" evidence="2">
    <location>
        <begin position="536"/>
        <end position="864"/>
    </location>
</feature>
<feature type="compositionally biased region" description="Basic and acidic residues" evidence="1">
    <location>
        <begin position="17"/>
        <end position="35"/>
    </location>
</feature>
<dbReference type="RefSeq" id="XP_026192424.1">
    <property type="nucleotide sequence ID" value="XM_026336639.1"/>
</dbReference>
<feature type="compositionally biased region" description="Low complexity" evidence="1">
    <location>
        <begin position="448"/>
        <end position="457"/>
    </location>
</feature>
<reference evidence="4" key="1">
    <citation type="submission" date="2025-08" db="UniProtKB">
        <authorList>
            <consortium name="RefSeq"/>
        </authorList>
    </citation>
    <scope>IDENTIFICATION</scope>
</reference>
<feature type="region of interest" description="Disordered" evidence="1">
    <location>
        <begin position="326"/>
        <end position="386"/>
    </location>
</feature>
<evidence type="ECO:0000313" key="4">
    <source>
        <dbReference type="RefSeq" id="XP_026192424.1"/>
    </source>
</evidence>
<feature type="compositionally biased region" description="Low complexity" evidence="1">
    <location>
        <begin position="336"/>
        <end position="346"/>
    </location>
</feature>
<dbReference type="Pfam" id="PF03372">
    <property type="entry name" value="Exo_endo_phos"/>
    <property type="match status" value="1"/>
</dbReference>
<feature type="region of interest" description="Disordered" evidence="1">
    <location>
        <begin position="113"/>
        <end position="137"/>
    </location>
</feature>
<dbReference type="InterPro" id="IPR050410">
    <property type="entry name" value="CCR4/nocturin_mRNA_transcr"/>
</dbReference>
<feature type="region of interest" description="Disordered" evidence="1">
    <location>
        <begin position="406"/>
        <end position="457"/>
    </location>
</feature>
<dbReference type="SUPFAM" id="SSF56219">
    <property type="entry name" value="DNase I-like"/>
    <property type="match status" value="1"/>
</dbReference>
<feature type="region of interest" description="Disordered" evidence="1">
    <location>
        <begin position="1"/>
        <end position="77"/>
    </location>
</feature>
<organism evidence="3 4">
    <name type="scientific">Cyclospora cayetanensis</name>
    <dbReference type="NCBI Taxonomy" id="88456"/>
    <lineage>
        <taxon>Eukaryota</taxon>
        <taxon>Sar</taxon>
        <taxon>Alveolata</taxon>
        <taxon>Apicomplexa</taxon>
        <taxon>Conoidasida</taxon>
        <taxon>Coccidia</taxon>
        <taxon>Eucoccidiorida</taxon>
        <taxon>Eimeriorina</taxon>
        <taxon>Eimeriidae</taxon>
        <taxon>Cyclospora</taxon>
    </lineage>
</organism>
<evidence type="ECO:0000259" key="2">
    <source>
        <dbReference type="Pfam" id="PF03372"/>
    </source>
</evidence>
<protein>
    <submittedName>
        <fullName evidence="4">Uncharacterized protein LOC34621331</fullName>
    </submittedName>
</protein>
<accession>A0A6P6RY50</accession>
<feature type="region of interest" description="Disordered" evidence="1">
    <location>
        <begin position="659"/>
        <end position="679"/>
    </location>
</feature>
<dbReference type="Proteomes" id="UP000515125">
    <property type="component" value="Unplaced"/>
</dbReference>
<keyword evidence="3" id="KW-1185">Reference proteome</keyword>
<dbReference type="PANTHER" id="PTHR12121:SF34">
    <property type="entry name" value="PROTEIN ANGEL"/>
    <property type="match status" value="1"/>
</dbReference>
<dbReference type="OrthoDB" id="428734at2759"/>
<gene>
    <name evidence="4" type="primary">LOC34621331</name>
</gene>
<proteinExistence type="predicted"/>